<dbReference type="InterPro" id="IPR036047">
    <property type="entry name" value="F-box-like_dom_sf"/>
</dbReference>
<dbReference type="EMBL" id="JANAWD010000745">
    <property type="protein sequence ID" value="KAJ3476154.1"/>
    <property type="molecule type" value="Genomic_DNA"/>
</dbReference>
<organism evidence="1 2">
    <name type="scientific">Meripilus lineatus</name>
    <dbReference type="NCBI Taxonomy" id="2056292"/>
    <lineage>
        <taxon>Eukaryota</taxon>
        <taxon>Fungi</taxon>
        <taxon>Dikarya</taxon>
        <taxon>Basidiomycota</taxon>
        <taxon>Agaricomycotina</taxon>
        <taxon>Agaricomycetes</taxon>
        <taxon>Polyporales</taxon>
        <taxon>Meripilaceae</taxon>
        <taxon>Meripilus</taxon>
    </lineage>
</organism>
<evidence type="ECO:0000313" key="1">
    <source>
        <dbReference type="EMBL" id="KAJ3476154.1"/>
    </source>
</evidence>
<evidence type="ECO:0000313" key="2">
    <source>
        <dbReference type="Proteomes" id="UP001212997"/>
    </source>
</evidence>
<dbReference type="Proteomes" id="UP001212997">
    <property type="component" value="Unassembled WGS sequence"/>
</dbReference>
<keyword evidence="2" id="KW-1185">Reference proteome</keyword>
<dbReference type="AlphaFoldDB" id="A0AAD5UUB7"/>
<sequence length="396" mass="46384">MIQPAFKKPQSINTFPTELTTIIAANLSYNTCRSCALLSRDWFEVTRPETFRYLRNGYCDELDFQEFTDFLRDSLYIRQYVRELCLWNKEREFVLQASLLYPLLQLLPKLKIITCNDSKFSLNPRPLDVIPTPISLHRLDFSIRGKYFRSPGLIDCLRLFSTIEELRINLFTMSSNYNTYQLTEDTFKQFPISHLEVKSIDIQGWCADDTARFMADLLSKTQTVHSLRSLRYFCGSDNHEHTLEYFIRKVGRNLHHCDLTLLPYALHHDEGALESVAWKFISTCTSLMSFTLRGVVTRDLWRSFMEILLKVPRSCRAFTFVINHPYGDRVRVSELGLLDWVRTEDILAKFTKIKQVSFLVDGTERERDEVGSIVKENLPNLQRRGLLHFGIVPKYQ</sequence>
<gene>
    <name evidence="1" type="ORF">NLI96_g11355</name>
</gene>
<accession>A0AAD5UUB7</accession>
<comment type="caution">
    <text evidence="1">The sequence shown here is derived from an EMBL/GenBank/DDBJ whole genome shotgun (WGS) entry which is preliminary data.</text>
</comment>
<dbReference type="SUPFAM" id="SSF81383">
    <property type="entry name" value="F-box domain"/>
    <property type="match status" value="1"/>
</dbReference>
<evidence type="ECO:0008006" key="3">
    <source>
        <dbReference type="Google" id="ProtNLM"/>
    </source>
</evidence>
<reference evidence="1" key="1">
    <citation type="submission" date="2022-07" db="EMBL/GenBank/DDBJ databases">
        <title>Genome Sequence of Physisporinus lineatus.</title>
        <authorList>
            <person name="Buettner E."/>
        </authorList>
    </citation>
    <scope>NUCLEOTIDE SEQUENCE</scope>
    <source>
        <strain evidence="1">VT162</strain>
    </source>
</reference>
<name>A0AAD5UUB7_9APHY</name>
<proteinExistence type="predicted"/>
<protein>
    <recommendedName>
        <fullName evidence="3">F-box domain-containing protein</fullName>
    </recommendedName>
</protein>